<proteinExistence type="predicted"/>
<evidence type="ECO:0000313" key="1">
    <source>
        <dbReference type="EMBL" id="CAG8666422.1"/>
    </source>
</evidence>
<feature type="non-terminal residue" evidence="1">
    <location>
        <position position="86"/>
    </location>
</feature>
<reference evidence="1" key="1">
    <citation type="submission" date="2021-06" db="EMBL/GenBank/DDBJ databases">
        <authorList>
            <person name="Kallberg Y."/>
            <person name="Tangrot J."/>
            <person name="Rosling A."/>
        </authorList>
    </citation>
    <scope>NUCLEOTIDE SEQUENCE</scope>
    <source>
        <strain evidence="1">MT106</strain>
    </source>
</reference>
<comment type="caution">
    <text evidence="1">The sequence shown here is derived from an EMBL/GenBank/DDBJ whole genome shotgun (WGS) entry which is preliminary data.</text>
</comment>
<name>A0A9N9E6T0_9GLOM</name>
<organism evidence="1 2">
    <name type="scientific">Ambispora gerdemannii</name>
    <dbReference type="NCBI Taxonomy" id="144530"/>
    <lineage>
        <taxon>Eukaryota</taxon>
        <taxon>Fungi</taxon>
        <taxon>Fungi incertae sedis</taxon>
        <taxon>Mucoromycota</taxon>
        <taxon>Glomeromycotina</taxon>
        <taxon>Glomeromycetes</taxon>
        <taxon>Archaeosporales</taxon>
        <taxon>Ambisporaceae</taxon>
        <taxon>Ambispora</taxon>
    </lineage>
</organism>
<protein>
    <submittedName>
        <fullName evidence="1">1258_t:CDS:1</fullName>
    </submittedName>
</protein>
<evidence type="ECO:0000313" key="2">
    <source>
        <dbReference type="Proteomes" id="UP000789831"/>
    </source>
</evidence>
<dbReference type="Proteomes" id="UP000789831">
    <property type="component" value="Unassembled WGS sequence"/>
</dbReference>
<keyword evidence="2" id="KW-1185">Reference proteome</keyword>
<gene>
    <name evidence="1" type="ORF">AGERDE_LOCUS12058</name>
</gene>
<dbReference type="AlphaFoldDB" id="A0A9N9E6T0"/>
<sequence>HPSKSQLILQLFDMLSKLTQSRNRDNIISHQKHFLSHRPTPAIILSASTPDLDQQHVLPDRSNKITESIHDNHAETLTSESSFTCR</sequence>
<dbReference type="EMBL" id="CAJVPL010006817">
    <property type="protein sequence ID" value="CAG8666422.1"/>
    <property type="molecule type" value="Genomic_DNA"/>
</dbReference>
<accession>A0A9N9E6T0</accession>